<dbReference type="PATRIC" id="fig|1619107.3.peg.3"/>
<dbReference type="Gene3D" id="2.10.109.10">
    <property type="entry name" value="Umud Fragment, subunit A"/>
    <property type="match status" value="1"/>
</dbReference>
<evidence type="ECO:0000256" key="5">
    <source>
        <dbReference type="RuleBase" id="RU362042"/>
    </source>
</evidence>
<evidence type="ECO:0000256" key="4">
    <source>
        <dbReference type="ARBA" id="ARBA00022801"/>
    </source>
</evidence>
<dbReference type="Pfam" id="PF10502">
    <property type="entry name" value="Peptidase_S26"/>
    <property type="match status" value="1"/>
</dbReference>
<dbReference type="InterPro" id="IPR036286">
    <property type="entry name" value="LexA/Signal_pep-like_sf"/>
</dbReference>
<dbReference type="InterPro" id="IPR019758">
    <property type="entry name" value="Pept_S26A_signal_pept_1_CS"/>
</dbReference>
<dbReference type="SUPFAM" id="SSF51306">
    <property type="entry name" value="LexA/Signal peptidase"/>
    <property type="match status" value="1"/>
</dbReference>
<evidence type="ECO:0000256" key="3">
    <source>
        <dbReference type="ARBA" id="ARBA00013208"/>
    </source>
</evidence>
<keyword evidence="4 5" id="KW-0378">Hydrolase</keyword>
<dbReference type="Proteomes" id="UP000034732">
    <property type="component" value="Unassembled WGS sequence"/>
</dbReference>
<dbReference type="PANTHER" id="PTHR43390">
    <property type="entry name" value="SIGNAL PEPTIDASE I"/>
    <property type="match status" value="1"/>
</dbReference>
<keyword evidence="5" id="KW-0645">Protease</keyword>
<comment type="similarity">
    <text evidence="2 5">Belongs to the peptidase S26 family.</text>
</comment>
<dbReference type="GO" id="GO:0004252">
    <property type="term" value="F:serine-type endopeptidase activity"/>
    <property type="evidence" value="ECO:0007669"/>
    <property type="project" value="InterPro"/>
</dbReference>
<name>A0A0G1PHL8_UNCKA</name>
<dbReference type="EC" id="3.4.21.89" evidence="3 5"/>
<dbReference type="NCBIfam" id="TIGR02227">
    <property type="entry name" value="sigpep_I_bact"/>
    <property type="match status" value="1"/>
</dbReference>
<evidence type="ECO:0000313" key="7">
    <source>
        <dbReference type="EMBL" id="KKU32157.1"/>
    </source>
</evidence>
<comment type="subcellular location">
    <subcellularLocation>
        <location evidence="5">Membrane</location>
        <topology evidence="5">Single-pass type II membrane protein</topology>
    </subcellularLocation>
</comment>
<dbReference type="PANTHER" id="PTHR43390:SF1">
    <property type="entry name" value="CHLOROPLAST PROCESSING PEPTIDASE"/>
    <property type="match status" value="1"/>
</dbReference>
<dbReference type="PROSITE" id="PS00761">
    <property type="entry name" value="SPASE_I_3"/>
    <property type="match status" value="1"/>
</dbReference>
<dbReference type="GO" id="GO:0006465">
    <property type="term" value="P:signal peptide processing"/>
    <property type="evidence" value="ECO:0007669"/>
    <property type="project" value="InterPro"/>
</dbReference>
<sequence length="114" mass="12774">MILHPPGSESVEYVKRIVGLPQEVVKIYDCGVFVSNSDQKFKLEEPYLAQDQCTIGGNSVREGRALKLGEDEFLVFGDNRGRSADSRVFGVVARDKILGRAVFRFWPLNKLSVL</sequence>
<dbReference type="GO" id="GO:0009003">
    <property type="term" value="F:signal peptidase activity"/>
    <property type="evidence" value="ECO:0007669"/>
    <property type="project" value="UniProtKB-EC"/>
</dbReference>
<dbReference type="CDD" id="cd06530">
    <property type="entry name" value="S26_SPase_I"/>
    <property type="match status" value="1"/>
</dbReference>
<evidence type="ECO:0000256" key="1">
    <source>
        <dbReference type="ARBA" id="ARBA00000677"/>
    </source>
</evidence>
<dbReference type="GO" id="GO:0016020">
    <property type="term" value="C:membrane"/>
    <property type="evidence" value="ECO:0007669"/>
    <property type="project" value="UniProtKB-SubCell"/>
</dbReference>
<dbReference type="EMBL" id="LCMF01000001">
    <property type="protein sequence ID" value="KKU32157.1"/>
    <property type="molecule type" value="Genomic_DNA"/>
</dbReference>
<evidence type="ECO:0000256" key="2">
    <source>
        <dbReference type="ARBA" id="ARBA00009370"/>
    </source>
</evidence>
<comment type="catalytic activity">
    <reaction evidence="1 5">
        <text>Cleavage of hydrophobic, N-terminal signal or leader sequences from secreted and periplasmic proteins.</text>
        <dbReference type="EC" id="3.4.21.89"/>
    </reaction>
</comment>
<dbReference type="PRINTS" id="PR00727">
    <property type="entry name" value="LEADERPTASE"/>
</dbReference>
<comment type="caution">
    <text evidence="7">The sequence shown here is derived from an EMBL/GenBank/DDBJ whole genome shotgun (WGS) entry which is preliminary data.</text>
</comment>
<dbReference type="InterPro" id="IPR000223">
    <property type="entry name" value="Pept_S26A_signal_pept_1"/>
</dbReference>
<evidence type="ECO:0000259" key="6">
    <source>
        <dbReference type="Pfam" id="PF10502"/>
    </source>
</evidence>
<accession>A0A0G1PHL8</accession>
<dbReference type="InterPro" id="IPR019533">
    <property type="entry name" value="Peptidase_S26"/>
</dbReference>
<organism evidence="7 8">
    <name type="scientific">candidate division WWE3 bacterium GW2011_GWA1_46_21</name>
    <dbReference type="NCBI Taxonomy" id="1619107"/>
    <lineage>
        <taxon>Bacteria</taxon>
        <taxon>Katanobacteria</taxon>
    </lineage>
</organism>
<reference evidence="7 8" key="1">
    <citation type="journal article" date="2015" name="Nature">
        <title>rRNA introns, odd ribosomes, and small enigmatic genomes across a large radiation of phyla.</title>
        <authorList>
            <person name="Brown C.T."/>
            <person name="Hug L.A."/>
            <person name="Thomas B.C."/>
            <person name="Sharon I."/>
            <person name="Castelle C.J."/>
            <person name="Singh A."/>
            <person name="Wilkins M.J."/>
            <person name="Williams K.H."/>
            <person name="Banfield J.F."/>
        </authorList>
    </citation>
    <scope>NUCLEOTIDE SEQUENCE [LARGE SCALE GENOMIC DNA]</scope>
</reference>
<proteinExistence type="inferred from homology"/>
<dbReference type="AlphaFoldDB" id="A0A0G1PHL8"/>
<feature type="domain" description="Peptidase S26" evidence="6">
    <location>
        <begin position="3"/>
        <end position="106"/>
    </location>
</feature>
<protein>
    <recommendedName>
        <fullName evidence="3 5">Signal peptidase I</fullName>
        <ecNumber evidence="3 5">3.4.21.89</ecNumber>
    </recommendedName>
</protein>
<gene>
    <name evidence="7" type="ORF">UX44_C0001G0002</name>
</gene>
<evidence type="ECO:0000313" key="8">
    <source>
        <dbReference type="Proteomes" id="UP000034732"/>
    </source>
</evidence>